<keyword evidence="1" id="KW-0479">Metal-binding</keyword>
<protein>
    <submittedName>
        <fullName evidence="4">4-hydroxythreonine-4-phosphate dehydrogenase PdxA</fullName>
        <ecNumber evidence="4">1.1.1.262</ecNumber>
    </submittedName>
</protein>
<dbReference type="GO" id="GO:0051287">
    <property type="term" value="F:NAD binding"/>
    <property type="evidence" value="ECO:0007669"/>
    <property type="project" value="InterPro"/>
</dbReference>
<dbReference type="GO" id="GO:0046872">
    <property type="term" value="F:metal ion binding"/>
    <property type="evidence" value="ECO:0007669"/>
    <property type="project" value="UniProtKB-KW"/>
</dbReference>
<dbReference type="EMBL" id="DTFV01000105">
    <property type="protein sequence ID" value="HGI31087.1"/>
    <property type="molecule type" value="Genomic_DNA"/>
</dbReference>
<dbReference type="NCBIfam" id="TIGR00557">
    <property type="entry name" value="pdxA"/>
    <property type="match status" value="1"/>
</dbReference>
<dbReference type="InterPro" id="IPR005255">
    <property type="entry name" value="PdxA_fam"/>
</dbReference>
<dbReference type="Gene3D" id="3.40.718.10">
    <property type="entry name" value="Isopropylmalate Dehydrogenase"/>
    <property type="match status" value="1"/>
</dbReference>
<dbReference type="GO" id="GO:0050570">
    <property type="term" value="F:4-hydroxythreonine-4-phosphate dehydrogenase activity"/>
    <property type="evidence" value="ECO:0007669"/>
    <property type="project" value="UniProtKB-EC"/>
</dbReference>
<reference evidence="4" key="1">
    <citation type="journal article" date="2020" name="mSystems">
        <title>Genome- and Community-Level Interaction Insights into Carbon Utilization and Element Cycling Functions of Hydrothermarchaeota in Hydrothermal Sediment.</title>
        <authorList>
            <person name="Zhou Z."/>
            <person name="Liu Y."/>
            <person name="Xu W."/>
            <person name="Pan J."/>
            <person name="Luo Z.H."/>
            <person name="Li M."/>
        </authorList>
    </citation>
    <scope>NUCLEOTIDE SEQUENCE [LARGE SCALE GENOMIC DNA]</scope>
    <source>
        <strain evidence="4">SpSt-747</strain>
    </source>
</reference>
<evidence type="ECO:0000256" key="1">
    <source>
        <dbReference type="ARBA" id="ARBA00022723"/>
    </source>
</evidence>
<name>A0A7V3YHA2_9BACT</name>
<dbReference type="Pfam" id="PF04166">
    <property type="entry name" value="PdxA"/>
    <property type="match status" value="1"/>
</dbReference>
<proteinExistence type="predicted"/>
<dbReference type="SUPFAM" id="SSF53659">
    <property type="entry name" value="Isocitrate/Isopropylmalate dehydrogenase-like"/>
    <property type="match status" value="1"/>
</dbReference>
<gene>
    <name evidence="4" type="primary">pdxA</name>
    <name evidence="4" type="ORF">ENV30_07270</name>
</gene>
<keyword evidence="3" id="KW-0520">NAD</keyword>
<evidence type="ECO:0000256" key="3">
    <source>
        <dbReference type="ARBA" id="ARBA00023027"/>
    </source>
</evidence>
<dbReference type="AlphaFoldDB" id="A0A7V3YHA2"/>
<evidence type="ECO:0000256" key="2">
    <source>
        <dbReference type="ARBA" id="ARBA00023002"/>
    </source>
</evidence>
<dbReference type="PANTHER" id="PTHR30004">
    <property type="entry name" value="4-HYDROXYTHREONINE-4-PHOSPHATE DEHYDROGENASE"/>
    <property type="match status" value="1"/>
</dbReference>
<keyword evidence="2 4" id="KW-0560">Oxidoreductase</keyword>
<accession>A0A7V3YHA2</accession>
<evidence type="ECO:0000313" key="4">
    <source>
        <dbReference type="EMBL" id="HGI31087.1"/>
    </source>
</evidence>
<comment type="caution">
    <text evidence="4">The sequence shown here is derived from an EMBL/GenBank/DDBJ whole genome shotgun (WGS) entry which is preliminary data.</text>
</comment>
<sequence length="332" mass="36302">MNVPVLALTMGDPAGVGPEIVVGTLAHWDLEAEACVVGDRRVLMEAERILGVSIPWKEARFPLEGNGPFLLDLANADPKTFSFGEISPLCGQASFEYVRKAVELALSGFVDALVTAPISKEALHRASVPYIGHTEMLEALAQAKEALTMFQVGDLRVFFFTRHLPLREAIERVKQEALVHFARLVFLYLRALGMENPRVAFAALNPHAGEGGLLGKEEQEEIAPAVSLLRQEGYEISGPYPADSVFFFAFQGKFDAVISLYHDQGHIATKCLDFFRTVSVTLGLPFLRTSPDHGTAFDIAGKGVARFESMHEACRVAARYAPLYAPPLEDAT</sequence>
<organism evidence="4">
    <name type="scientific">Candidatus Caldatribacterium californiense</name>
    <dbReference type="NCBI Taxonomy" id="1454726"/>
    <lineage>
        <taxon>Bacteria</taxon>
        <taxon>Pseudomonadati</taxon>
        <taxon>Atribacterota</taxon>
        <taxon>Atribacteria</taxon>
        <taxon>Atribacterales</taxon>
        <taxon>Candidatus Caldatribacteriaceae</taxon>
        <taxon>Candidatus Caldatribacterium</taxon>
    </lineage>
</organism>
<dbReference type="PANTHER" id="PTHR30004:SF6">
    <property type="entry name" value="D-THREONATE 4-PHOSPHATE DEHYDROGENASE"/>
    <property type="match status" value="1"/>
</dbReference>
<dbReference type="EC" id="1.1.1.262" evidence="4"/>